<dbReference type="KEGG" id="nai:NECAME_11776"/>
<protein>
    <submittedName>
        <fullName evidence="1">Uncharacterized protein</fullName>
    </submittedName>
</protein>
<gene>
    <name evidence="1" type="ORF">NECAME_11776</name>
</gene>
<sequence>MQLDYDNGMKNHVLFSARRQYKAVKSANHRHFCENWNLLDTCVFYKFFRCDLQNKKGGGVDSFVNELLVLNLDDDKSDIAGDILRTPVLSVLIMSASYLYPKHSNA</sequence>
<name>W2T2Q5_NECAM</name>
<organism evidence="1 2">
    <name type="scientific">Necator americanus</name>
    <name type="common">Human hookworm</name>
    <dbReference type="NCBI Taxonomy" id="51031"/>
    <lineage>
        <taxon>Eukaryota</taxon>
        <taxon>Metazoa</taxon>
        <taxon>Ecdysozoa</taxon>
        <taxon>Nematoda</taxon>
        <taxon>Chromadorea</taxon>
        <taxon>Rhabditida</taxon>
        <taxon>Rhabditina</taxon>
        <taxon>Rhabditomorpha</taxon>
        <taxon>Strongyloidea</taxon>
        <taxon>Ancylostomatidae</taxon>
        <taxon>Bunostominae</taxon>
        <taxon>Necator</taxon>
    </lineage>
</organism>
<dbReference type="Proteomes" id="UP000053676">
    <property type="component" value="Unassembled WGS sequence"/>
</dbReference>
<proteinExistence type="predicted"/>
<evidence type="ECO:0000313" key="2">
    <source>
        <dbReference type="Proteomes" id="UP000053676"/>
    </source>
</evidence>
<accession>W2T2Q5</accession>
<dbReference type="EMBL" id="KI660237">
    <property type="protein sequence ID" value="ETN76270.1"/>
    <property type="molecule type" value="Genomic_DNA"/>
</dbReference>
<reference evidence="2" key="1">
    <citation type="journal article" date="2014" name="Nat. Genet.">
        <title>Genome of the human hookworm Necator americanus.</title>
        <authorList>
            <person name="Tang Y.T."/>
            <person name="Gao X."/>
            <person name="Rosa B.A."/>
            <person name="Abubucker S."/>
            <person name="Hallsworth-Pepin K."/>
            <person name="Martin J."/>
            <person name="Tyagi R."/>
            <person name="Heizer E."/>
            <person name="Zhang X."/>
            <person name="Bhonagiri-Palsikar V."/>
            <person name="Minx P."/>
            <person name="Warren W.C."/>
            <person name="Wang Q."/>
            <person name="Zhan B."/>
            <person name="Hotez P.J."/>
            <person name="Sternberg P.W."/>
            <person name="Dougall A."/>
            <person name="Gaze S.T."/>
            <person name="Mulvenna J."/>
            <person name="Sotillo J."/>
            <person name="Ranganathan S."/>
            <person name="Rabelo E.M."/>
            <person name="Wilson R.K."/>
            <person name="Felgner P.L."/>
            <person name="Bethony J."/>
            <person name="Hawdon J.M."/>
            <person name="Gasser R.B."/>
            <person name="Loukas A."/>
            <person name="Mitreva M."/>
        </authorList>
    </citation>
    <scope>NUCLEOTIDE SEQUENCE [LARGE SCALE GENOMIC DNA]</scope>
</reference>
<evidence type="ECO:0000313" key="1">
    <source>
        <dbReference type="EMBL" id="ETN76270.1"/>
    </source>
</evidence>
<keyword evidence="2" id="KW-1185">Reference proteome</keyword>
<dbReference type="AlphaFoldDB" id="W2T2Q5"/>